<keyword evidence="9" id="KW-1185">Reference proteome</keyword>
<evidence type="ECO:0000313" key="8">
    <source>
        <dbReference type="EMBL" id="MFD2831389.1"/>
    </source>
</evidence>
<dbReference type="Pfam" id="PF04131">
    <property type="entry name" value="NanE"/>
    <property type="match status" value="1"/>
</dbReference>
<reference evidence="9" key="1">
    <citation type="journal article" date="2019" name="Int. J. Syst. Evol. Microbiol.">
        <title>The Global Catalogue of Microorganisms (GCM) 10K type strain sequencing project: providing services to taxonomists for standard genome sequencing and annotation.</title>
        <authorList>
            <consortium name="The Broad Institute Genomics Platform"/>
            <consortium name="The Broad Institute Genome Sequencing Center for Infectious Disease"/>
            <person name="Wu L."/>
            <person name="Ma J."/>
        </authorList>
    </citation>
    <scope>NUCLEOTIDE SEQUENCE [LARGE SCALE GENOMIC DNA]</scope>
    <source>
        <strain evidence="9">KCTC 33575</strain>
    </source>
</reference>
<dbReference type="RefSeq" id="WP_377775924.1">
    <property type="nucleotide sequence ID" value="NZ_JBHUOQ010000005.1"/>
</dbReference>
<dbReference type="Proteomes" id="UP001597519">
    <property type="component" value="Unassembled WGS sequence"/>
</dbReference>
<dbReference type="InterPro" id="IPR013785">
    <property type="entry name" value="Aldolase_TIM"/>
</dbReference>
<comment type="similarity">
    <text evidence="4 7">Belongs to the NanE family.</text>
</comment>
<dbReference type="HAMAP" id="MF_01235">
    <property type="entry name" value="ManNAc6P_epimer"/>
    <property type="match status" value="1"/>
</dbReference>
<protein>
    <recommendedName>
        <fullName evidence="7">Putative N-acetylmannosamine-6-phosphate 2-epimerase</fullName>
        <ecNumber evidence="7">5.1.3.9</ecNumber>
    </recommendedName>
    <alternativeName>
        <fullName evidence="7">ManNAc-6-P epimerase</fullName>
    </alternativeName>
</protein>
<accession>A0ABW5X0R1</accession>
<comment type="catalytic activity">
    <reaction evidence="1 7">
        <text>an N-acyl-D-glucosamine 6-phosphate = an N-acyl-D-mannosamine 6-phosphate</text>
        <dbReference type="Rhea" id="RHEA:23932"/>
        <dbReference type="ChEBI" id="CHEBI:57599"/>
        <dbReference type="ChEBI" id="CHEBI:57666"/>
        <dbReference type="EC" id="5.1.3.9"/>
    </reaction>
</comment>
<evidence type="ECO:0000256" key="7">
    <source>
        <dbReference type="HAMAP-Rule" id="MF_01235"/>
    </source>
</evidence>
<dbReference type="SUPFAM" id="SSF51366">
    <property type="entry name" value="Ribulose-phoshate binding barrel"/>
    <property type="match status" value="1"/>
</dbReference>
<keyword evidence="6 7" id="KW-0119">Carbohydrate metabolism</keyword>
<organism evidence="8 9">
    <name type="scientific">Corticicoccus populi</name>
    <dbReference type="NCBI Taxonomy" id="1812821"/>
    <lineage>
        <taxon>Bacteria</taxon>
        <taxon>Bacillati</taxon>
        <taxon>Bacillota</taxon>
        <taxon>Bacilli</taxon>
        <taxon>Bacillales</taxon>
        <taxon>Staphylococcaceae</taxon>
        <taxon>Corticicoccus</taxon>
    </lineage>
</organism>
<name>A0ABW5X0R1_9STAP</name>
<gene>
    <name evidence="7" type="primary">nanE</name>
    <name evidence="8" type="ORF">ACFSX4_13015</name>
</gene>
<evidence type="ECO:0000256" key="3">
    <source>
        <dbReference type="ARBA" id="ARBA00005081"/>
    </source>
</evidence>
<dbReference type="InterPro" id="IPR011060">
    <property type="entry name" value="RibuloseP-bd_barrel"/>
</dbReference>
<dbReference type="CDD" id="cd04729">
    <property type="entry name" value="NanE"/>
    <property type="match status" value="1"/>
</dbReference>
<dbReference type="EMBL" id="JBHUOQ010000005">
    <property type="protein sequence ID" value="MFD2831389.1"/>
    <property type="molecule type" value="Genomic_DNA"/>
</dbReference>
<evidence type="ECO:0000256" key="6">
    <source>
        <dbReference type="ARBA" id="ARBA00023277"/>
    </source>
</evidence>
<dbReference type="PANTHER" id="PTHR36204:SF1">
    <property type="entry name" value="N-ACETYLMANNOSAMINE-6-PHOSPHATE 2-EPIMERASE-RELATED"/>
    <property type="match status" value="1"/>
</dbReference>
<proteinExistence type="inferred from homology"/>
<keyword evidence="5 7" id="KW-0413">Isomerase</keyword>
<evidence type="ECO:0000256" key="4">
    <source>
        <dbReference type="ARBA" id="ARBA00007439"/>
    </source>
</evidence>
<evidence type="ECO:0000256" key="2">
    <source>
        <dbReference type="ARBA" id="ARBA00002147"/>
    </source>
</evidence>
<sequence>MKKNTFIVSCQALEEEPLHSSYIMGKMALAVIEGGAEGIRANSGADIEEIKKYTDVPIIGIVKRVYDDSDVFITATSTEVDELLKAGCTIIALDATFRKRPAETLDEIVTYVRTKYPGVELMADISTVDEALYAESIGFDYIGTTLHGYTEYTSDKKLFHNDFQFLKDINQKINTPVIAEGNIQTPEMLKRVSEIGCHAYVVGSAITRPQLITRSFSDVLK</sequence>
<dbReference type="InterPro" id="IPR007260">
    <property type="entry name" value="NanE"/>
</dbReference>
<comment type="caution">
    <text evidence="8">The sequence shown here is derived from an EMBL/GenBank/DDBJ whole genome shotgun (WGS) entry which is preliminary data.</text>
</comment>
<evidence type="ECO:0000256" key="5">
    <source>
        <dbReference type="ARBA" id="ARBA00023235"/>
    </source>
</evidence>
<dbReference type="Gene3D" id="3.20.20.70">
    <property type="entry name" value="Aldolase class I"/>
    <property type="match status" value="1"/>
</dbReference>
<dbReference type="GO" id="GO:0047465">
    <property type="term" value="F:N-acylglucosamine-6-phosphate 2-epimerase activity"/>
    <property type="evidence" value="ECO:0007669"/>
    <property type="project" value="UniProtKB-EC"/>
</dbReference>
<comment type="function">
    <text evidence="2 7">Converts N-acetylmannosamine-6-phosphate (ManNAc-6-P) to N-acetylglucosamine-6-phosphate (GlcNAc-6-P).</text>
</comment>
<comment type="pathway">
    <text evidence="3 7">Amino-sugar metabolism; N-acetylneuraminate degradation; D-fructose 6-phosphate from N-acetylneuraminate: step 3/5.</text>
</comment>
<dbReference type="NCBIfam" id="NF002231">
    <property type="entry name" value="PRK01130.1"/>
    <property type="match status" value="1"/>
</dbReference>
<evidence type="ECO:0000256" key="1">
    <source>
        <dbReference type="ARBA" id="ARBA00000056"/>
    </source>
</evidence>
<dbReference type="EC" id="5.1.3.9" evidence="7"/>
<dbReference type="PANTHER" id="PTHR36204">
    <property type="entry name" value="N-ACETYLMANNOSAMINE-6-PHOSPHATE 2-EPIMERASE-RELATED"/>
    <property type="match status" value="1"/>
</dbReference>
<evidence type="ECO:0000313" key="9">
    <source>
        <dbReference type="Proteomes" id="UP001597519"/>
    </source>
</evidence>